<comment type="caution">
    <text evidence="1">The sequence shown here is derived from an EMBL/GenBank/DDBJ whole genome shotgun (WGS) entry which is preliminary data.</text>
</comment>
<keyword evidence="2" id="KW-1185">Reference proteome</keyword>
<name>A0A4Z2GVL0_9TELE</name>
<reference evidence="1 2" key="1">
    <citation type="submission" date="2019-03" db="EMBL/GenBank/DDBJ databases">
        <title>First draft genome of Liparis tanakae, snailfish: a comprehensive survey of snailfish specific genes.</title>
        <authorList>
            <person name="Kim W."/>
            <person name="Song I."/>
            <person name="Jeong J.-H."/>
            <person name="Kim D."/>
            <person name="Kim S."/>
            <person name="Ryu S."/>
            <person name="Song J.Y."/>
            <person name="Lee S.K."/>
        </authorList>
    </citation>
    <scope>NUCLEOTIDE SEQUENCE [LARGE SCALE GENOMIC DNA]</scope>
    <source>
        <tissue evidence="1">Muscle</tissue>
    </source>
</reference>
<evidence type="ECO:0000313" key="2">
    <source>
        <dbReference type="Proteomes" id="UP000314294"/>
    </source>
</evidence>
<organism evidence="1 2">
    <name type="scientific">Liparis tanakae</name>
    <name type="common">Tanaka's snailfish</name>
    <dbReference type="NCBI Taxonomy" id="230148"/>
    <lineage>
        <taxon>Eukaryota</taxon>
        <taxon>Metazoa</taxon>
        <taxon>Chordata</taxon>
        <taxon>Craniata</taxon>
        <taxon>Vertebrata</taxon>
        <taxon>Euteleostomi</taxon>
        <taxon>Actinopterygii</taxon>
        <taxon>Neopterygii</taxon>
        <taxon>Teleostei</taxon>
        <taxon>Neoteleostei</taxon>
        <taxon>Acanthomorphata</taxon>
        <taxon>Eupercaria</taxon>
        <taxon>Perciformes</taxon>
        <taxon>Cottioidei</taxon>
        <taxon>Cottales</taxon>
        <taxon>Liparidae</taxon>
        <taxon>Liparis</taxon>
    </lineage>
</organism>
<dbReference type="Proteomes" id="UP000314294">
    <property type="component" value="Unassembled WGS sequence"/>
</dbReference>
<dbReference type="EMBL" id="SRLO01000404">
    <property type="protein sequence ID" value="TNN57489.1"/>
    <property type="molecule type" value="Genomic_DNA"/>
</dbReference>
<evidence type="ECO:0000313" key="1">
    <source>
        <dbReference type="EMBL" id="TNN57489.1"/>
    </source>
</evidence>
<accession>A0A4Z2GVL0</accession>
<dbReference type="AlphaFoldDB" id="A0A4Z2GVL0"/>
<proteinExistence type="predicted"/>
<sequence length="215" mass="21230">MMRYSSSSSCRTSTQFSVTTSSSSRVLGFSGSRMDRITSGGGTGVTASSAAAAGAPSAAVALVSTTAAVAPSAAAAAVATVSAAAVAAAASSSVAATTTTVAAAASIAAAATTVAAAAASTTSSAAATSFSRLVHADLAVVQVLPVHGVLRIFRVLRVHVCDEAEAARSARFSVHDDYTIFDGAIFLEGRPEHIIVGVEAQTADEQFPLVRHVAA</sequence>
<gene>
    <name evidence="1" type="ORF">EYF80_032313</name>
</gene>
<protein>
    <submittedName>
        <fullName evidence="1">Uncharacterized protein</fullName>
    </submittedName>
</protein>